<name>A0A1Y1I2U9_KLENI</name>
<dbReference type="InterPro" id="IPR036282">
    <property type="entry name" value="Glutathione-S-Trfase_C_sf"/>
</dbReference>
<comment type="similarity">
    <text evidence="1">Belongs to the GST superfamily. Phi family.</text>
</comment>
<keyword evidence="8" id="KW-1185">Reference proteome</keyword>
<dbReference type="InterPro" id="IPR040079">
    <property type="entry name" value="Glutathione_S-Trfase"/>
</dbReference>
<dbReference type="Gene3D" id="3.40.30.10">
    <property type="entry name" value="Glutaredoxin"/>
    <property type="match status" value="1"/>
</dbReference>
<dbReference type="InterPro" id="IPR010987">
    <property type="entry name" value="Glutathione-S-Trfase_C-like"/>
</dbReference>
<dbReference type="Pfam" id="PF02798">
    <property type="entry name" value="GST_N"/>
    <property type="match status" value="1"/>
</dbReference>
<dbReference type="FunFam" id="1.20.1050.10:FF:000004">
    <property type="entry name" value="Glutathione S-transferase F2"/>
    <property type="match status" value="1"/>
</dbReference>
<dbReference type="SFLD" id="SFLDG01154">
    <property type="entry name" value="Main.5:_Phi-like"/>
    <property type="match status" value="1"/>
</dbReference>
<proteinExistence type="inferred from homology"/>
<dbReference type="FunFam" id="3.40.30.10:FF:000016">
    <property type="entry name" value="Glutathione S-transferase F2"/>
    <property type="match status" value="1"/>
</dbReference>
<dbReference type="GO" id="GO:0005737">
    <property type="term" value="C:cytoplasm"/>
    <property type="evidence" value="ECO:0000318"/>
    <property type="project" value="GO_Central"/>
</dbReference>
<dbReference type="GO" id="GO:0043295">
    <property type="term" value="F:glutathione binding"/>
    <property type="evidence" value="ECO:0000318"/>
    <property type="project" value="GO_Central"/>
</dbReference>
<gene>
    <name evidence="7" type="ORF">KFL_001510140</name>
</gene>
<evidence type="ECO:0000256" key="1">
    <source>
        <dbReference type="ARBA" id="ARBA00010128"/>
    </source>
</evidence>
<sequence>MAPVTVTLYGIYLSTCTRTVMTALEEKNVPYKFVIVDVTKGEGKQPAHLARQPFGQVPALEDGDVKMFETRAIVRYIANKWASQGTDLLGKTAAEKALTDTWTEVESQNYDPPISVIVAQRVFRAMHGKQADEAIVAQETTKLEKVLAVYDAHLADKEYLNGSSFSAADLSHLPNTDYYVNKGGGEVVLKKYPNVWAWWQRISSRPSWQKVAAMN</sequence>
<dbReference type="GO" id="GO:0004364">
    <property type="term" value="F:glutathione transferase activity"/>
    <property type="evidence" value="ECO:0000318"/>
    <property type="project" value="GO_Central"/>
</dbReference>
<evidence type="ECO:0000259" key="5">
    <source>
        <dbReference type="PROSITE" id="PS50404"/>
    </source>
</evidence>
<dbReference type="OMA" id="TFMRSQW"/>
<feature type="domain" description="GST C-terminal" evidence="6">
    <location>
        <begin position="92"/>
        <end position="215"/>
    </location>
</feature>
<dbReference type="PANTHER" id="PTHR43900">
    <property type="entry name" value="GLUTATHIONE S-TRANSFERASE RHO"/>
    <property type="match status" value="1"/>
</dbReference>
<dbReference type="OrthoDB" id="422574at2759"/>
<dbReference type="EMBL" id="DF237100">
    <property type="protein sequence ID" value="GAQ83511.1"/>
    <property type="molecule type" value="Genomic_DNA"/>
</dbReference>
<dbReference type="Gene3D" id="1.20.1050.10">
    <property type="match status" value="1"/>
</dbReference>
<comment type="catalytic activity">
    <reaction evidence="4">
        <text>RX + glutathione = an S-substituted glutathione + a halide anion + H(+)</text>
        <dbReference type="Rhea" id="RHEA:16437"/>
        <dbReference type="ChEBI" id="CHEBI:15378"/>
        <dbReference type="ChEBI" id="CHEBI:16042"/>
        <dbReference type="ChEBI" id="CHEBI:17792"/>
        <dbReference type="ChEBI" id="CHEBI:57925"/>
        <dbReference type="ChEBI" id="CHEBI:90779"/>
        <dbReference type="EC" id="2.5.1.18"/>
    </reaction>
</comment>
<dbReference type="SFLD" id="SFLDG00358">
    <property type="entry name" value="Main_(cytGST)"/>
    <property type="match status" value="1"/>
</dbReference>
<dbReference type="SUPFAM" id="SSF52833">
    <property type="entry name" value="Thioredoxin-like"/>
    <property type="match status" value="1"/>
</dbReference>
<reference evidence="7 8" key="1">
    <citation type="journal article" date="2014" name="Nat. Commun.">
        <title>Klebsormidium flaccidum genome reveals primary factors for plant terrestrial adaptation.</title>
        <authorList>
            <person name="Hori K."/>
            <person name="Maruyama F."/>
            <person name="Fujisawa T."/>
            <person name="Togashi T."/>
            <person name="Yamamoto N."/>
            <person name="Seo M."/>
            <person name="Sato S."/>
            <person name="Yamada T."/>
            <person name="Mori H."/>
            <person name="Tajima N."/>
            <person name="Moriyama T."/>
            <person name="Ikeuchi M."/>
            <person name="Watanabe M."/>
            <person name="Wada H."/>
            <person name="Kobayashi K."/>
            <person name="Saito M."/>
            <person name="Masuda T."/>
            <person name="Sasaki-Sekimoto Y."/>
            <person name="Mashiguchi K."/>
            <person name="Awai K."/>
            <person name="Shimojima M."/>
            <person name="Masuda S."/>
            <person name="Iwai M."/>
            <person name="Nobusawa T."/>
            <person name="Narise T."/>
            <person name="Kondo S."/>
            <person name="Saito H."/>
            <person name="Sato R."/>
            <person name="Murakawa M."/>
            <person name="Ihara Y."/>
            <person name="Oshima-Yamada Y."/>
            <person name="Ohtaka K."/>
            <person name="Satoh M."/>
            <person name="Sonobe K."/>
            <person name="Ishii M."/>
            <person name="Ohtani R."/>
            <person name="Kanamori-Sato M."/>
            <person name="Honoki R."/>
            <person name="Miyazaki D."/>
            <person name="Mochizuki H."/>
            <person name="Umetsu J."/>
            <person name="Higashi K."/>
            <person name="Shibata D."/>
            <person name="Kamiya Y."/>
            <person name="Sato N."/>
            <person name="Nakamura Y."/>
            <person name="Tabata S."/>
            <person name="Ida S."/>
            <person name="Kurokawa K."/>
            <person name="Ohta H."/>
        </authorList>
    </citation>
    <scope>NUCLEOTIDE SEQUENCE [LARGE SCALE GENOMIC DNA]</scope>
    <source>
        <strain evidence="7 8">NIES-2285</strain>
    </source>
</reference>
<dbReference type="InterPro" id="IPR004046">
    <property type="entry name" value="GST_C"/>
</dbReference>
<protein>
    <recommendedName>
        <fullName evidence="2">glutathione transferase</fullName>
        <ecNumber evidence="2">2.5.1.18</ecNumber>
    </recommendedName>
</protein>
<dbReference type="PROSITE" id="PS50405">
    <property type="entry name" value="GST_CTER"/>
    <property type="match status" value="1"/>
</dbReference>
<dbReference type="Proteomes" id="UP000054558">
    <property type="component" value="Unassembled WGS sequence"/>
</dbReference>
<evidence type="ECO:0000313" key="8">
    <source>
        <dbReference type="Proteomes" id="UP000054558"/>
    </source>
</evidence>
<dbReference type="Pfam" id="PF00043">
    <property type="entry name" value="GST_C"/>
    <property type="match status" value="1"/>
</dbReference>
<evidence type="ECO:0000256" key="2">
    <source>
        <dbReference type="ARBA" id="ARBA00012452"/>
    </source>
</evidence>
<dbReference type="GO" id="GO:0006749">
    <property type="term" value="P:glutathione metabolic process"/>
    <property type="evidence" value="ECO:0000318"/>
    <property type="project" value="GO_Central"/>
</dbReference>
<dbReference type="InterPro" id="IPR036249">
    <property type="entry name" value="Thioredoxin-like_sf"/>
</dbReference>
<feature type="domain" description="GST N-terminal" evidence="5">
    <location>
        <begin position="4"/>
        <end position="85"/>
    </location>
</feature>
<dbReference type="InterPro" id="IPR004045">
    <property type="entry name" value="Glutathione_S-Trfase_N"/>
</dbReference>
<dbReference type="GO" id="GO:0009636">
    <property type="term" value="P:response to toxic substance"/>
    <property type="evidence" value="ECO:0007669"/>
    <property type="project" value="UniProtKB-ARBA"/>
</dbReference>
<evidence type="ECO:0000256" key="3">
    <source>
        <dbReference type="ARBA" id="ARBA00022679"/>
    </source>
</evidence>
<evidence type="ECO:0000313" key="7">
    <source>
        <dbReference type="EMBL" id="GAQ83511.1"/>
    </source>
</evidence>
<evidence type="ECO:0000256" key="4">
    <source>
        <dbReference type="ARBA" id="ARBA00047960"/>
    </source>
</evidence>
<dbReference type="EC" id="2.5.1.18" evidence="2"/>
<dbReference type="CDD" id="cd03053">
    <property type="entry name" value="GST_N_Phi"/>
    <property type="match status" value="1"/>
</dbReference>
<organism evidence="7 8">
    <name type="scientific">Klebsormidium nitens</name>
    <name type="common">Green alga</name>
    <name type="synonym">Ulothrix nitens</name>
    <dbReference type="NCBI Taxonomy" id="105231"/>
    <lineage>
        <taxon>Eukaryota</taxon>
        <taxon>Viridiplantae</taxon>
        <taxon>Streptophyta</taxon>
        <taxon>Klebsormidiophyceae</taxon>
        <taxon>Klebsormidiales</taxon>
        <taxon>Klebsormidiaceae</taxon>
        <taxon>Klebsormidium</taxon>
    </lineage>
</organism>
<evidence type="ECO:0000259" key="6">
    <source>
        <dbReference type="PROSITE" id="PS50405"/>
    </source>
</evidence>
<dbReference type="PANTHER" id="PTHR43900:SF3">
    <property type="entry name" value="GLUTATHIONE S-TRANSFERASE RHO"/>
    <property type="match status" value="1"/>
</dbReference>
<dbReference type="PROSITE" id="PS50404">
    <property type="entry name" value="GST_NTER"/>
    <property type="match status" value="1"/>
</dbReference>
<dbReference type="SUPFAM" id="SSF47616">
    <property type="entry name" value="GST C-terminal domain-like"/>
    <property type="match status" value="1"/>
</dbReference>
<accession>A0A1Y1I2U9</accession>
<dbReference type="STRING" id="105231.A0A1Y1I2U9"/>
<keyword evidence="3 7" id="KW-0808">Transferase</keyword>
<dbReference type="SFLD" id="SFLDS00019">
    <property type="entry name" value="Glutathione_Transferase_(cytos"/>
    <property type="match status" value="1"/>
</dbReference>
<dbReference type="AlphaFoldDB" id="A0A1Y1I2U9"/>